<dbReference type="InterPro" id="IPR001757">
    <property type="entry name" value="P_typ_ATPase"/>
</dbReference>
<evidence type="ECO:0000313" key="8">
    <source>
        <dbReference type="EMBL" id="SER95050.1"/>
    </source>
</evidence>
<dbReference type="PRINTS" id="PR00119">
    <property type="entry name" value="CATATPASE"/>
</dbReference>
<feature type="transmembrane region" description="Helical" evidence="6">
    <location>
        <begin position="589"/>
        <end position="609"/>
    </location>
</feature>
<proteinExistence type="predicted"/>
<dbReference type="GO" id="GO:0005524">
    <property type="term" value="F:ATP binding"/>
    <property type="evidence" value="ECO:0007669"/>
    <property type="project" value="InterPro"/>
</dbReference>
<feature type="transmembrane region" description="Helical" evidence="6">
    <location>
        <begin position="34"/>
        <end position="57"/>
    </location>
</feature>
<feature type="transmembrane region" description="Helical" evidence="6">
    <location>
        <begin position="684"/>
        <end position="703"/>
    </location>
</feature>
<dbReference type="InterPro" id="IPR023299">
    <property type="entry name" value="ATPase_P-typ_cyto_dom_N"/>
</dbReference>
<dbReference type="Pfam" id="PF00702">
    <property type="entry name" value="Hydrolase"/>
    <property type="match status" value="1"/>
</dbReference>
<dbReference type="SFLD" id="SFLDG00002">
    <property type="entry name" value="C1.7:_P-type_atpase_like"/>
    <property type="match status" value="1"/>
</dbReference>
<dbReference type="InterPro" id="IPR044492">
    <property type="entry name" value="P_typ_ATPase_HD_dom"/>
</dbReference>
<reference evidence="8 9" key="1">
    <citation type="submission" date="2016-10" db="EMBL/GenBank/DDBJ databases">
        <authorList>
            <person name="de Groot N.N."/>
        </authorList>
    </citation>
    <scope>NUCLEOTIDE SEQUENCE [LARGE SCALE GENOMIC DNA]</scope>
    <source>
        <strain evidence="8 9">DSM 13760</strain>
    </source>
</reference>
<dbReference type="Gene3D" id="3.40.1110.10">
    <property type="entry name" value="Calcium-transporting ATPase, cytoplasmic domain N"/>
    <property type="match status" value="1"/>
</dbReference>
<dbReference type="SUPFAM" id="SSF56784">
    <property type="entry name" value="HAD-like"/>
    <property type="match status" value="1"/>
</dbReference>
<evidence type="ECO:0000256" key="3">
    <source>
        <dbReference type="ARBA" id="ARBA00022967"/>
    </source>
</evidence>
<dbReference type="InterPro" id="IPR059000">
    <property type="entry name" value="ATPase_P-type_domA"/>
</dbReference>
<feature type="transmembrane region" description="Helical" evidence="6">
    <location>
        <begin position="63"/>
        <end position="81"/>
    </location>
</feature>
<dbReference type="PANTHER" id="PTHR42861">
    <property type="entry name" value="CALCIUM-TRANSPORTING ATPASE"/>
    <property type="match status" value="1"/>
</dbReference>
<dbReference type="Gene3D" id="2.70.150.10">
    <property type="entry name" value="Calcium-transporting ATPase, cytoplasmic transduction domain A"/>
    <property type="match status" value="1"/>
</dbReference>
<dbReference type="RefSeq" id="WP_092652835.1">
    <property type="nucleotide sequence ID" value="NZ_FOHA01000012.1"/>
</dbReference>
<dbReference type="GO" id="GO:0016020">
    <property type="term" value="C:membrane"/>
    <property type="evidence" value="ECO:0007669"/>
    <property type="project" value="UniProtKB-SubCell"/>
</dbReference>
<dbReference type="CDD" id="cd02609">
    <property type="entry name" value="P-type_ATPase"/>
    <property type="match status" value="1"/>
</dbReference>
<dbReference type="Proteomes" id="UP000198948">
    <property type="component" value="Unassembled WGS sequence"/>
</dbReference>
<sequence>MRISGLTKEEVAIKMEKGETNKPLKPLTRSLKRIFYDNIFTLFNMINVVIACFIIYTGSYKNLVFLGVILTNIFIGIVQEIRAKKNIDRLSILSQLKLTVIRQGEKEKVTPEQIVQNDVLYVTSGEQLCVDGHVLETTGLEVDESQLTGEADPVFKYKGDQVLSGSYIVSGNAYLEATAIGEESYAAKLSMEVKRDKKINSELLEMLQKIIRVLSFAIFPIGILLFVSNHLQHVPINQSILGSSAAIIGIIPEGLMLITSIALAVGIVHLSRKKVLVKRMGSIETLARVDVLCLDKTGTITDGHLKVLGTILENGVDEEQMEAVMGAALHSLADNNPTSLALSKYFATPPLWQADHVVPFSSARKWSGVHYQEAGSIVFGAPEYVLPNLTDVQQEKIAIHKQEGVRVLAVAQSKDNFPGNYLPSELELLGFILLKDTLRSEAVQTLAYFKEQDVSIRVISGDDPQTVSHIALQAGVENAERFIDMSQLALDADLTEIVAYYRVFGRVSPEQKKYLIQALKKEGHTVGMTGDGVNDILALREADCSIAMASGSDAAKSVSDFVLLDSNFDGMVGVVMEGRRVVNNIQRVASLYLTKTVYSAILAVLFIFINSPYPFQLIQLTPITALTVGIPSFFLALRPNYERIKGNFLKNVMKPALSAGVLVVLMILIITFIGKYLGFTYEQISTLSVLLTGSICLVSLVTVSYPLNAIIRGMLAAMMICFYSIFVFFQGIFSLASLWDWQMLLVAIPLLVVALPLYFWMRKLSDKLMHMQEKAS</sequence>
<dbReference type="SFLD" id="SFLDS00003">
    <property type="entry name" value="Haloacid_Dehalogenase"/>
    <property type="match status" value="1"/>
</dbReference>
<dbReference type="InterPro" id="IPR018303">
    <property type="entry name" value="ATPase_P-typ_P_site"/>
</dbReference>
<dbReference type="InterPro" id="IPR008250">
    <property type="entry name" value="ATPase_P-typ_transduc_dom_A_sf"/>
</dbReference>
<dbReference type="SFLD" id="SFLDF00027">
    <property type="entry name" value="p-type_atpase"/>
    <property type="match status" value="1"/>
</dbReference>
<dbReference type="InterPro" id="IPR036412">
    <property type="entry name" value="HAD-like_sf"/>
</dbReference>
<dbReference type="AlphaFoldDB" id="A0A1H9TCJ4"/>
<accession>A0A1H9TCJ4</accession>
<feature type="transmembrane region" description="Helical" evidence="6">
    <location>
        <begin position="657"/>
        <end position="678"/>
    </location>
</feature>
<feature type="transmembrane region" description="Helical" evidence="6">
    <location>
        <begin position="741"/>
        <end position="761"/>
    </location>
</feature>
<dbReference type="InterPro" id="IPR023298">
    <property type="entry name" value="ATPase_P-typ_TM_dom_sf"/>
</dbReference>
<dbReference type="STRING" id="142588.SAMN04488559_11254"/>
<dbReference type="GO" id="GO:0016887">
    <property type="term" value="F:ATP hydrolysis activity"/>
    <property type="evidence" value="ECO:0007669"/>
    <property type="project" value="InterPro"/>
</dbReference>
<evidence type="ECO:0000256" key="2">
    <source>
        <dbReference type="ARBA" id="ARBA00022692"/>
    </source>
</evidence>
<keyword evidence="4 6" id="KW-1133">Transmembrane helix</keyword>
<dbReference type="SUPFAM" id="SSF81665">
    <property type="entry name" value="Calcium ATPase, transmembrane domain M"/>
    <property type="match status" value="1"/>
</dbReference>
<dbReference type="PROSITE" id="PS00154">
    <property type="entry name" value="ATPASE_E1_E2"/>
    <property type="match status" value="1"/>
</dbReference>
<evidence type="ECO:0000259" key="7">
    <source>
        <dbReference type="Pfam" id="PF00122"/>
    </source>
</evidence>
<protein>
    <submittedName>
        <fullName evidence="8">Cation-transporting ATPase E</fullName>
    </submittedName>
</protein>
<gene>
    <name evidence="8" type="ORF">SAMN04488559_11254</name>
</gene>
<evidence type="ECO:0000313" key="9">
    <source>
        <dbReference type="Proteomes" id="UP000198948"/>
    </source>
</evidence>
<feature type="transmembrane region" description="Helical" evidence="6">
    <location>
        <begin position="715"/>
        <end position="735"/>
    </location>
</feature>
<dbReference type="PRINTS" id="PR00120">
    <property type="entry name" value="HATPASE"/>
</dbReference>
<dbReference type="InterPro" id="IPR023214">
    <property type="entry name" value="HAD_sf"/>
</dbReference>
<feature type="transmembrane region" description="Helical" evidence="6">
    <location>
        <begin position="210"/>
        <end position="228"/>
    </location>
</feature>
<dbReference type="Gene3D" id="3.40.50.1000">
    <property type="entry name" value="HAD superfamily/HAD-like"/>
    <property type="match status" value="1"/>
</dbReference>
<keyword evidence="3" id="KW-1278">Translocase</keyword>
<feature type="domain" description="P-type ATPase A" evidence="7">
    <location>
        <begin position="95"/>
        <end position="191"/>
    </location>
</feature>
<evidence type="ECO:0000256" key="5">
    <source>
        <dbReference type="ARBA" id="ARBA00023136"/>
    </source>
</evidence>
<evidence type="ECO:0000256" key="6">
    <source>
        <dbReference type="SAM" id="Phobius"/>
    </source>
</evidence>
<evidence type="ECO:0000256" key="4">
    <source>
        <dbReference type="ARBA" id="ARBA00022989"/>
    </source>
</evidence>
<keyword evidence="2 6" id="KW-0812">Transmembrane</keyword>
<feature type="transmembrane region" description="Helical" evidence="6">
    <location>
        <begin position="240"/>
        <end position="270"/>
    </location>
</feature>
<dbReference type="SUPFAM" id="SSF81653">
    <property type="entry name" value="Calcium ATPase, transduction domain A"/>
    <property type="match status" value="1"/>
</dbReference>
<dbReference type="EMBL" id="FOHA01000012">
    <property type="protein sequence ID" value="SER95050.1"/>
    <property type="molecule type" value="Genomic_DNA"/>
</dbReference>
<evidence type="ECO:0000256" key="1">
    <source>
        <dbReference type="ARBA" id="ARBA00004141"/>
    </source>
</evidence>
<comment type="subcellular location">
    <subcellularLocation>
        <location evidence="1">Membrane</location>
        <topology evidence="1">Multi-pass membrane protein</topology>
    </subcellularLocation>
</comment>
<dbReference type="Gene3D" id="1.20.1110.10">
    <property type="entry name" value="Calcium-transporting ATPase, transmembrane domain"/>
    <property type="match status" value="1"/>
</dbReference>
<keyword evidence="9" id="KW-1185">Reference proteome</keyword>
<dbReference type="OrthoDB" id="9760364at2"/>
<dbReference type="NCBIfam" id="TIGR01494">
    <property type="entry name" value="ATPase_P-type"/>
    <property type="match status" value="2"/>
</dbReference>
<keyword evidence="5 6" id="KW-0472">Membrane</keyword>
<name>A0A1H9TCJ4_9LACT</name>
<feature type="transmembrane region" description="Helical" evidence="6">
    <location>
        <begin position="615"/>
        <end position="637"/>
    </location>
</feature>
<dbReference type="Pfam" id="PF00122">
    <property type="entry name" value="E1-E2_ATPase"/>
    <property type="match status" value="1"/>
</dbReference>
<organism evidence="8 9">
    <name type="scientific">Isobaculum melis</name>
    <dbReference type="NCBI Taxonomy" id="142588"/>
    <lineage>
        <taxon>Bacteria</taxon>
        <taxon>Bacillati</taxon>
        <taxon>Bacillota</taxon>
        <taxon>Bacilli</taxon>
        <taxon>Lactobacillales</taxon>
        <taxon>Carnobacteriaceae</taxon>
        <taxon>Isobaculum</taxon>
    </lineage>
</organism>